<reference evidence="2" key="1">
    <citation type="journal article" date="2020" name="Stud. Mycol.">
        <title>101 Dothideomycetes genomes: a test case for predicting lifestyles and emergence of pathogens.</title>
        <authorList>
            <person name="Haridas S."/>
            <person name="Albert R."/>
            <person name="Binder M."/>
            <person name="Bloem J."/>
            <person name="Labutti K."/>
            <person name="Salamov A."/>
            <person name="Andreopoulos B."/>
            <person name="Baker S."/>
            <person name="Barry K."/>
            <person name="Bills G."/>
            <person name="Bluhm B."/>
            <person name="Cannon C."/>
            <person name="Castanera R."/>
            <person name="Culley D."/>
            <person name="Daum C."/>
            <person name="Ezra D."/>
            <person name="Gonzalez J."/>
            <person name="Henrissat B."/>
            <person name="Kuo A."/>
            <person name="Liang C."/>
            <person name="Lipzen A."/>
            <person name="Lutzoni F."/>
            <person name="Magnuson J."/>
            <person name="Mondo S."/>
            <person name="Nolan M."/>
            <person name="Ohm R."/>
            <person name="Pangilinan J."/>
            <person name="Park H.-J."/>
            <person name="Ramirez L."/>
            <person name="Alfaro M."/>
            <person name="Sun H."/>
            <person name="Tritt A."/>
            <person name="Yoshinaga Y."/>
            <person name="Zwiers L.-H."/>
            <person name="Turgeon B."/>
            <person name="Goodwin S."/>
            <person name="Spatafora J."/>
            <person name="Crous P."/>
            <person name="Grigoriev I."/>
        </authorList>
    </citation>
    <scope>NUCLEOTIDE SEQUENCE</scope>
    <source>
        <strain evidence="2">CBS 119925</strain>
    </source>
</reference>
<feature type="compositionally biased region" description="Basic and acidic residues" evidence="1">
    <location>
        <begin position="358"/>
        <end position="378"/>
    </location>
</feature>
<proteinExistence type="predicted"/>
<keyword evidence="3" id="KW-1185">Reference proteome</keyword>
<sequence>MSSFLIYRRLPSHSLRPCSCLCSAVRSSPQAVPPQVLSAHGPSPPTTHGQPIIRTGLATKPKWIFANALSGRSHLPPSIAAASSRRTAVAPAEPPPSTPPPTSIPSQGTFPVFNFSASAMEFFEAFGNIIEKTSPPSTRLRTTAADGWPSPRGATTYMHSDADGPIHGAALDTGMNSVYQSTESSVPSAPSDTKSKPVRFELILPHAPHQRGRLPMRVQILPGDNTSDIIDTIRSFYGIYKPWGVSLEDSDGNTLIASFDNFRHNMVVYVRVTDGVDMDDYATDHKEPFSRRPSQAIDGHHMHHIAHDHGPTSRSYSKLGSTQLNSPQPGRGRRSESVQKSMTRSRGHSSHSKLPGPAEEHEYDSASDGSDRRGKKEQVASAEISVDNIVEGGRRKRAKFDSSVSGLMDAVSHTLTWLSVGVTIVPTTPPAAPSVGFFDFAAKARERI</sequence>
<gene>
    <name evidence="2" type="ORF">M011DRAFT_468692</name>
</gene>
<organism evidence="2 3">
    <name type="scientific">Sporormia fimetaria CBS 119925</name>
    <dbReference type="NCBI Taxonomy" id="1340428"/>
    <lineage>
        <taxon>Eukaryota</taxon>
        <taxon>Fungi</taxon>
        <taxon>Dikarya</taxon>
        <taxon>Ascomycota</taxon>
        <taxon>Pezizomycotina</taxon>
        <taxon>Dothideomycetes</taxon>
        <taxon>Pleosporomycetidae</taxon>
        <taxon>Pleosporales</taxon>
        <taxon>Sporormiaceae</taxon>
        <taxon>Sporormia</taxon>
    </lineage>
</organism>
<dbReference type="OrthoDB" id="4150467at2759"/>
<feature type="compositionally biased region" description="Pro residues" evidence="1">
    <location>
        <begin position="92"/>
        <end position="103"/>
    </location>
</feature>
<feature type="region of interest" description="Disordered" evidence="1">
    <location>
        <begin position="304"/>
        <end position="383"/>
    </location>
</feature>
<feature type="compositionally biased region" description="Polar residues" evidence="1">
    <location>
        <begin position="312"/>
        <end position="328"/>
    </location>
</feature>
<dbReference type="Proteomes" id="UP000799440">
    <property type="component" value="Unassembled WGS sequence"/>
</dbReference>
<accession>A0A6A6V935</accession>
<evidence type="ECO:0000313" key="2">
    <source>
        <dbReference type="EMBL" id="KAF2746209.1"/>
    </source>
</evidence>
<dbReference type="AlphaFoldDB" id="A0A6A6V935"/>
<protein>
    <submittedName>
        <fullName evidence="2">Uncharacterized protein</fullName>
    </submittedName>
</protein>
<feature type="region of interest" description="Disordered" evidence="1">
    <location>
        <begin position="76"/>
        <end position="109"/>
    </location>
</feature>
<name>A0A6A6V935_9PLEO</name>
<dbReference type="EMBL" id="MU006578">
    <property type="protein sequence ID" value="KAF2746209.1"/>
    <property type="molecule type" value="Genomic_DNA"/>
</dbReference>
<evidence type="ECO:0000313" key="3">
    <source>
        <dbReference type="Proteomes" id="UP000799440"/>
    </source>
</evidence>
<evidence type="ECO:0000256" key="1">
    <source>
        <dbReference type="SAM" id="MobiDB-lite"/>
    </source>
</evidence>